<reference evidence="1 2" key="1">
    <citation type="submission" date="2021-06" db="EMBL/GenBank/DDBJ databases">
        <authorList>
            <person name="Kallberg Y."/>
            <person name="Tangrot J."/>
            <person name="Rosling A."/>
        </authorList>
    </citation>
    <scope>NUCLEOTIDE SEQUENCE [LARGE SCALE GENOMIC DNA]</scope>
    <source>
        <strain evidence="1 2">120-4 pot B 10/14</strain>
    </source>
</reference>
<feature type="non-terminal residue" evidence="1">
    <location>
        <position position="81"/>
    </location>
</feature>
<evidence type="ECO:0000313" key="2">
    <source>
        <dbReference type="Proteomes" id="UP000789901"/>
    </source>
</evidence>
<evidence type="ECO:0000313" key="1">
    <source>
        <dbReference type="EMBL" id="CAG8857564.1"/>
    </source>
</evidence>
<feature type="non-terminal residue" evidence="1">
    <location>
        <position position="1"/>
    </location>
</feature>
<dbReference type="EMBL" id="CAJVQB010172354">
    <property type="protein sequence ID" value="CAG8857564.1"/>
    <property type="molecule type" value="Genomic_DNA"/>
</dbReference>
<dbReference type="Proteomes" id="UP000789901">
    <property type="component" value="Unassembled WGS sequence"/>
</dbReference>
<keyword evidence="2" id="KW-1185">Reference proteome</keyword>
<gene>
    <name evidence="1" type="ORF">GMARGA_LOCUS46383</name>
</gene>
<comment type="caution">
    <text evidence="1">The sequence shown here is derived from an EMBL/GenBank/DDBJ whole genome shotgun (WGS) entry which is preliminary data.</text>
</comment>
<name>A0ABN7XR63_GIGMA</name>
<protein>
    <submittedName>
        <fullName evidence="1">6456_t:CDS:1</fullName>
    </submittedName>
</protein>
<proteinExistence type="predicted"/>
<sequence>RQGPKKRGNRILVEHWISAKAQNHMTRTISKCKGCALNTLKASPNCVSRIYKHNIIEVFPLSEKLFEAGHLLISPEMFERS</sequence>
<organism evidence="1 2">
    <name type="scientific">Gigaspora margarita</name>
    <dbReference type="NCBI Taxonomy" id="4874"/>
    <lineage>
        <taxon>Eukaryota</taxon>
        <taxon>Fungi</taxon>
        <taxon>Fungi incertae sedis</taxon>
        <taxon>Mucoromycota</taxon>
        <taxon>Glomeromycotina</taxon>
        <taxon>Glomeromycetes</taxon>
        <taxon>Diversisporales</taxon>
        <taxon>Gigasporaceae</taxon>
        <taxon>Gigaspora</taxon>
    </lineage>
</organism>
<accession>A0ABN7XR63</accession>